<dbReference type="Pfam" id="PF00400">
    <property type="entry name" value="WD40"/>
    <property type="match status" value="1"/>
</dbReference>
<sequence>MIKILDVQTGTRLQTLEGHNRPVNSVAFSPDTRHIAPRSDGKAIETWNTQTGAWLQILGVGSSVSSLLINAGNLAPLYSPLSASTPFIEPL</sequence>
<protein>
    <submittedName>
        <fullName evidence="2">Uncharacterized protein</fullName>
    </submittedName>
</protein>
<evidence type="ECO:0000313" key="2">
    <source>
        <dbReference type="EMBL" id="KAJ5215177.1"/>
    </source>
</evidence>
<keyword evidence="3" id="KW-1185">Reference proteome</keyword>
<dbReference type="PROSITE" id="PS50082">
    <property type="entry name" value="WD_REPEATS_2"/>
    <property type="match status" value="1"/>
</dbReference>
<feature type="repeat" description="WD" evidence="1">
    <location>
        <begin position="16"/>
        <end position="57"/>
    </location>
</feature>
<dbReference type="AlphaFoldDB" id="A0A9W9TA41"/>
<dbReference type="InterPro" id="IPR001680">
    <property type="entry name" value="WD40_rpt"/>
</dbReference>
<dbReference type="Proteomes" id="UP001147733">
    <property type="component" value="Unassembled WGS sequence"/>
</dbReference>
<reference evidence="2" key="1">
    <citation type="submission" date="2022-11" db="EMBL/GenBank/DDBJ databases">
        <authorList>
            <person name="Petersen C."/>
        </authorList>
    </citation>
    <scope>NUCLEOTIDE SEQUENCE</scope>
    <source>
        <strain evidence="2">IBT 23319</strain>
    </source>
</reference>
<dbReference type="Gene3D" id="2.130.10.10">
    <property type="entry name" value="YVTN repeat-like/Quinoprotein amine dehydrogenase"/>
    <property type="match status" value="1"/>
</dbReference>
<organism evidence="2 3">
    <name type="scientific">Penicillium citrinum</name>
    <dbReference type="NCBI Taxonomy" id="5077"/>
    <lineage>
        <taxon>Eukaryota</taxon>
        <taxon>Fungi</taxon>
        <taxon>Dikarya</taxon>
        <taxon>Ascomycota</taxon>
        <taxon>Pezizomycotina</taxon>
        <taxon>Eurotiomycetes</taxon>
        <taxon>Eurotiomycetidae</taxon>
        <taxon>Eurotiales</taxon>
        <taxon>Aspergillaceae</taxon>
        <taxon>Penicillium</taxon>
    </lineage>
</organism>
<evidence type="ECO:0000313" key="3">
    <source>
        <dbReference type="Proteomes" id="UP001147733"/>
    </source>
</evidence>
<gene>
    <name evidence="2" type="ORF">N7469_011668</name>
</gene>
<dbReference type="InterPro" id="IPR015943">
    <property type="entry name" value="WD40/YVTN_repeat-like_dom_sf"/>
</dbReference>
<dbReference type="OrthoDB" id="4362147at2759"/>
<comment type="caution">
    <text evidence="2">The sequence shown here is derived from an EMBL/GenBank/DDBJ whole genome shotgun (WGS) entry which is preliminary data.</text>
</comment>
<dbReference type="EMBL" id="JAPQKT010000012">
    <property type="protein sequence ID" value="KAJ5215177.1"/>
    <property type="molecule type" value="Genomic_DNA"/>
</dbReference>
<proteinExistence type="predicted"/>
<name>A0A9W9TA41_PENCI</name>
<dbReference type="SUPFAM" id="SSF50978">
    <property type="entry name" value="WD40 repeat-like"/>
    <property type="match status" value="1"/>
</dbReference>
<accession>A0A9W9TA41</accession>
<keyword evidence="1" id="KW-0853">WD repeat</keyword>
<dbReference type="RefSeq" id="XP_056494929.1">
    <property type="nucleotide sequence ID" value="XM_056650573.1"/>
</dbReference>
<dbReference type="InterPro" id="IPR036322">
    <property type="entry name" value="WD40_repeat_dom_sf"/>
</dbReference>
<dbReference type="PROSITE" id="PS50294">
    <property type="entry name" value="WD_REPEATS_REGION"/>
    <property type="match status" value="1"/>
</dbReference>
<evidence type="ECO:0000256" key="1">
    <source>
        <dbReference type="PROSITE-ProRule" id="PRU00221"/>
    </source>
</evidence>
<reference evidence="2" key="2">
    <citation type="journal article" date="2023" name="IMA Fungus">
        <title>Comparative genomic study of the Penicillium genus elucidates a diverse pangenome and 15 lateral gene transfer events.</title>
        <authorList>
            <person name="Petersen C."/>
            <person name="Sorensen T."/>
            <person name="Nielsen M.R."/>
            <person name="Sondergaard T.E."/>
            <person name="Sorensen J.L."/>
            <person name="Fitzpatrick D.A."/>
            <person name="Frisvad J.C."/>
            <person name="Nielsen K.L."/>
        </authorList>
    </citation>
    <scope>NUCLEOTIDE SEQUENCE</scope>
    <source>
        <strain evidence="2">IBT 23319</strain>
    </source>
</reference>
<dbReference type="GeneID" id="81389740"/>